<protein>
    <submittedName>
        <fullName evidence="4">Cytochrome P450</fullName>
    </submittedName>
</protein>
<dbReference type="EMBL" id="JBHSOW010000015">
    <property type="protein sequence ID" value="MFC5648176.1"/>
    <property type="molecule type" value="Genomic_DNA"/>
</dbReference>
<comment type="caution">
    <text evidence="4">The sequence shown here is derived from an EMBL/GenBank/DDBJ whole genome shotgun (WGS) entry which is preliminary data.</text>
</comment>
<organism evidence="4 5">
    <name type="scientific">Paenibacillus solisilvae</name>
    <dbReference type="NCBI Taxonomy" id="2486751"/>
    <lineage>
        <taxon>Bacteria</taxon>
        <taxon>Bacillati</taxon>
        <taxon>Bacillota</taxon>
        <taxon>Bacilli</taxon>
        <taxon>Bacillales</taxon>
        <taxon>Paenibacillaceae</taxon>
        <taxon>Paenibacillus</taxon>
    </lineage>
</organism>
<keyword evidence="2" id="KW-0408">Iron</keyword>
<dbReference type="Pfam" id="PF00067">
    <property type="entry name" value="p450"/>
    <property type="match status" value="1"/>
</dbReference>
<evidence type="ECO:0000256" key="2">
    <source>
        <dbReference type="ARBA" id="ARBA00022617"/>
    </source>
</evidence>
<keyword evidence="2" id="KW-0349">Heme</keyword>
<gene>
    <name evidence="4" type="ORF">ACFPYJ_03410</name>
</gene>
<dbReference type="CDD" id="cd20625">
    <property type="entry name" value="CYP164-like"/>
    <property type="match status" value="1"/>
</dbReference>
<dbReference type="PRINTS" id="PR00359">
    <property type="entry name" value="BP450"/>
</dbReference>
<name>A0ABW0VUE6_9BACL</name>
<dbReference type="PRINTS" id="PR00385">
    <property type="entry name" value="P450"/>
</dbReference>
<evidence type="ECO:0000256" key="3">
    <source>
        <dbReference type="ARBA" id="ARBA00023033"/>
    </source>
</evidence>
<keyword evidence="5" id="KW-1185">Reference proteome</keyword>
<keyword evidence="3" id="KW-0560">Oxidoreductase</keyword>
<dbReference type="Gene3D" id="1.10.630.10">
    <property type="entry name" value="Cytochrome P450"/>
    <property type="match status" value="1"/>
</dbReference>
<dbReference type="Proteomes" id="UP001596047">
    <property type="component" value="Unassembled WGS sequence"/>
</dbReference>
<dbReference type="InterPro" id="IPR002397">
    <property type="entry name" value="Cyt_P450_B"/>
</dbReference>
<dbReference type="InterPro" id="IPR001128">
    <property type="entry name" value="Cyt_P450"/>
</dbReference>
<dbReference type="SUPFAM" id="SSF48264">
    <property type="entry name" value="Cytochrome P450"/>
    <property type="match status" value="1"/>
</dbReference>
<dbReference type="PANTHER" id="PTHR46696">
    <property type="entry name" value="P450, PUTATIVE (EUROFUNG)-RELATED"/>
    <property type="match status" value="1"/>
</dbReference>
<evidence type="ECO:0000256" key="1">
    <source>
        <dbReference type="ARBA" id="ARBA00010617"/>
    </source>
</evidence>
<dbReference type="PANTHER" id="PTHR46696:SF1">
    <property type="entry name" value="CYTOCHROME P450 YJIB-RELATED"/>
    <property type="match status" value="1"/>
</dbReference>
<evidence type="ECO:0000313" key="5">
    <source>
        <dbReference type="Proteomes" id="UP001596047"/>
    </source>
</evidence>
<dbReference type="InterPro" id="IPR036396">
    <property type="entry name" value="Cyt_P450_sf"/>
</dbReference>
<evidence type="ECO:0000313" key="4">
    <source>
        <dbReference type="EMBL" id="MFC5648176.1"/>
    </source>
</evidence>
<sequence>MNNPYSEFAAARAQHPILWHELLGVTTWLATGYKEVEAILKDSRFVKEAGRAISPERLPVYSERIAPVMQLMHNMMLFRDAPDHTRLRNLVNKAFTPRMVDKLRPTIESIADHLLDDRRSSTEHELIRDFSYLLPVLVIAELLGVPKEDRDFFRQWSDAFIRFIDFNPSMEELELLSKDINDSRIYFEQLIALRRSSPREDLISGLIASEESGDQLNTDEMVATCLLLMIAGHETTANLITNGYRLLLQHPPMYDALCSNIQLAPNAVEEILRYEPPVLMTSRMVSEDMEFAGQLLYKGQDIMLALAGANRDPSVISDPDKFDITRKTVKHLSFAAGPHFCLGAPLARLEGIIAFEKLMKRVIHPELIEEPVWRPNIIFRGYESLKFRAEIL</sequence>
<reference evidence="5" key="1">
    <citation type="journal article" date="2019" name="Int. J. Syst. Evol. Microbiol.">
        <title>The Global Catalogue of Microorganisms (GCM) 10K type strain sequencing project: providing services to taxonomists for standard genome sequencing and annotation.</title>
        <authorList>
            <consortium name="The Broad Institute Genomics Platform"/>
            <consortium name="The Broad Institute Genome Sequencing Center for Infectious Disease"/>
            <person name="Wu L."/>
            <person name="Ma J."/>
        </authorList>
    </citation>
    <scope>NUCLEOTIDE SEQUENCE [LARGE SCALE GENOMIC DNA]</scope>
    <source>
        <strain evidence="5">CGMCC 1.3240</strain>
    </source>
</reference>
<keyword evidence="2" id="KW-0479">Metal-binding</keyword>
<keyword evidence="3" id="KW-0503">Monooxygenase</keyword>
<comment type="similarity">
    <text evidence="1">Belongs to the cytochrome P450 family.</text>
</comment>
<proteinExistence type="inferred from homology"/>
<accession>A0ABW0VUE6</accession>
<dbReference type="RefSeq" id="WP_379186819.1">
    <property type="nucleotide sequence ID" value="NZ_JBHSOW010000015.1"/>
</dbReference>